<name>A0AAD3HHN3_9CHLO</name>
<dbReference type="AlphaFoldDB" id="A0AAD3HHN3"/>
<dbReference type="PROSITE" id="PS51192">
    <property type="entry name" value="HELICASE_ATP_BIND_1"/>
    <property type="match status" value="1"/>
</dbReference>
<evidence type="ECO:0000313" key="3">
    <source>
        <dbReference type="Proteomes" id="UP001054857"/>
    </source>
</evidence>
<dbReference type="InterPro" id="IPR014001">
    <property type="entry name" value="Helicase_ATP-bd"/>
</dbReference>
<evidence type="ECO:0000313" key="2">
    <source>
        <dbReference type="EMBL" id="GFR40730.1"/>
    </source>
</evidence>
<dbReference type="InterPro" id="IPR038718">
    <property type="entry name" value="SNF2-like_sf"/>
</dbReference>
<dbReference type="SUPFAM" id="SSF52540">
    <property type="entry name" value="P-loop containing nucleoside triphosphate hydrolases"/>
    <property type="match status" value="1"/>
</dbReference>
<comment type="caution">
    <text evidence="2">The sequence shown here is derived from an EMBL/GenBank/DDBJ whole genome shotgun (WGS) entry which is preliminary data.</text>
</comment>
<dbReference type="InterPro" id="IPR000330">
    <property type="entry name" value="SNF2_N"/>
</dbReference>
<dbReference type="Pfam" id="PF00176">
    <property type="entry name" value="SNF2-rel_dom"/>
    <property type="match status" value="1"/>
</dbReference>
<proteinExistence type="predicted"/>
<dbReference type="PANTHER" id="PTHR45629:SF7">
    <property type="entry name" value="DNA EXCISION REPAIR PROTEIN ERCC-6-RELATED"/>
    <property type="match status" value="1"/>
</dbReference>
<dbReference type="InterPro" id="IPR050496">
    <property type="entry name" value="SNF2_RAD54_helicase_repair"/>
</dbReference>
<dbReference type="GO" id="GO:0005634">
    <property type="term" value="C:nucleus"/>
    <property type="evidence" value="ECO:0007669"/>
    <property type="project" value="TreeGrafter"/>
</dbReference>
<dbReference type="GO" id="GO:0007131">
    <property type="term" value="P:reciprocal meiotic recombination"/>
    <property type="evidence" value="ECO:0007669"/>
    <property type="project" value="TreeGrafter"/>
</dbReference>
<keyword evidence="3" id="KW-1185">Reference proteome</keyword>
<protein>
    <recommendedName>
        <fullName evidence="1">Helicase ATP-binding domain-containing protein</fullName>
    </recommendedName>
</protein>
<dbReference type="Proteomes" id="UP001054857">
    <property type="component" value="Unassembled WGS sequence"/>
</dbReference>
<evidence type="ECO:0000259" key="1">
    <source>
        <dbReference type="PROSITE" id="PS51192"/>
    </source>
</evidence>
<dbReference type="Gene3D" id="3.40.50.10810">
    <property type="entry name" value="Tandem AAA-ATPase domain"/>
    <property type="match status" value="1"/>
</dbReference>
<accession>A0AAD3HHN3</accession>
<dbReference type="PANTHER" id="PTHR45629">
    <property type="entry name" value="SNF2/RAD54 FAMILY MEMBER"/>
    <property type="match status" value="1"/>
</dbReference>
<dbReference type="GO" id="GO:0015616">
    <property type="term" value="F:DNA translocase activity"/>
    <property type="evidence" value="ECO:0007669"/>
    <property type="project" value="TreeGrafter"/>
</dbReference>
<feature type="non-terminal residue" evidence="2">
    <location>
        <position position="1"/>
    </location>
</feature>
<gene>
    <name evidence="2" type="ORF">Agub_g1339</name>
</gene>
<feature type="non-terminal residue" evidence="2">
    <location>
        <position position="101"/>
    </location>
</feature>
<dbReference type="GO" id="GO:0000724">
    <property type="term" value="P:double-strand break repair via homologous recombination"/>
    <property type="evidence" value="ECO:0007669"/>
    <property type="project" value="TreeGrafter"/>
</dbReference>
<dbReference type="InterPro" id="IPR027417">
    <property type="entry name" value="P-loop_NTPase"/>
</dbReference>
<reference evidence="2 3" key="1">
    <citation type="journal article" date="2021" name="Sci. Rep.">
        <title>Genome sequencing of the multicellular alga Astrephomene provides insights into convergent evolution of germ-soma differentiation.</title>
        <authorList>
            <person name="Yamashita S."/>
            <person name="Yamamoto K."/>
            <person name="Matsuzaki R."/>
            <person name="Suzuki S."/>
            <person name="Yamaguchi H."/>
            <person name="Hirooka S."/>
            <person name="Minakuchi Y."/>
            <person name="Miyagishima S."/>
            <person name="Kawachi M."/>
            <person name="Toyoda A."/>
            <person name="Nozaki H."/>
        </authorList>
    </citation>
    <scope>NUCLEOTIDE SEQUENCE [LARGE SCALE GENOMIC DNA]</scope>
    <source>
        <strain evidence="2 3">NIES-4017</strain>
    </source>
</reference>
<organism evidence="2 3">
    <name type="scientific">Astrephomene gubernaculifera</name>
    <dbReference type="NCBI Taxonomy" id="47775"/>
    <lineage>
        <taxon>Eukaryota</taxon>
        <taxon>Viridiplantae</taxon>
        <taxon>Chlorophyta</taxon>
        <taxon>core chlorophytes</taxon>
        <taxon>Chlorophyceae</taxon>
        <taxon>CS clade</taxon>
        <taxon>Chlamydomonadales</taxon>
        <taxon>Astrephomenaceae</taxon>
        <taxon>Astrephomene</taxon>
    </lineage>
</organism>
<sequence>PATLVDNWGREVKKWLGSERLQALCLQQSSAAKQTIMEFRHGCHQRMMITSYETLRKHAKELTGVFDLLVCDEGHRLKSVGGNKTIDALLSLGCSRRILLT</sequence>
<feature type="domain" description="Helicase ATP-binding" evidence="1">
    <location>
        <begin position="1"/>
        <end position="101"/>
    </location>
</feature>
<dbReference type="EMBL" id="BMAR01000001">
    <property type="protein sequence ID" value="GFR40730.1"/>
    <property type="molecule type" value="Genomic_DNA"/>
</dbReference>
<dbReference type="GO" id="GO:0005524">
    <property type="term" value="F:ATP binding"/>
    <property type="evidence" value="ECO:0007669"/>
    <property type="project" value="InterPro"/>
</dbReference>